<dbReference type="EMBL" id="QMEY01000022">
    <property type="protein sequence ID" value="RBQ15629.1"/>
    <property type="molecule type" value="Genomic_DNA"/>
</dbReference>
<accession>A0A366LQE1</accession>
<dbReference type="InterPro" id="IPR050267">
    <property type="entry name" value="Anti-sigma-factor_SerPK"/>
</dbReference>
<dbReference type="Pfam" id="PF13581">
    <property type="entry name" value="HATPase_c_2"/>
    <property type="match status" value="1"/>
</dbReference>
<keyword evidence="1" id="KW-0808">Transferase</keyword>
<dbReference type="GO" id="GO:0005524">
    <property type="term" value="F:ATP binding"/>
    <property type="evidence" value="ECO:0007669"/>
    <property type="project" value="UniProtKB-KW"/>
</dbReference>
<dbReference type="Gene3D" id="3.30.565.10">
    <property type="entry name" value="Histidine kinase-like ATPase, C-terminal domain"/>
    <property type="match status" value="1"/>
</dbReference>
<dbReference type="PANTHER" id="PTHR35526">
    <property type="entry name" value="ANTI-SIGMA-F FACTOR RSBW-RELATED"/>
    <property type="match status" value="1"/>
</dbReference>
<keyword evidence="3" id="KW-0067">ATP-binding</keyword>
<dbReference type="InterPro" id="IPR003594">
    <property type="entry name" value="HATPase_dom"/>
</dbReference>
<dbReference type="Proteomes" id="UP000253303">
    <property type="component" value="Unassembled WGS sequence"/>
</dbReference>
<dbReference type="PANTHER" id="PTHR35526:SF3">
    <property type="entry name" value="ANTI-SIGMA-F FACTOR RSBW"/>
    <property type="match status" value="1"/>
</dbReference>
<name>A0A366LQE1_9ACTN</name>
<dbReference type="AlphaFoldDB" id="A0A366LQE1"/>
<dbReference type="InterPro" id="IPR036890">
    <property type="entry name" value="HATPase_C_sf"/>
</dbReference>
<proteinExistence type="predicted"/>
<gene>
    <name evidence="3" type="ORF">DP939_34940</name>
</gene>
<reference evidence="3 4" key="1">
    <citation type="submission" date="2018-06" db="EMBL/GenBank/DDBJ databases">
        <title>Sphaerisporangium craniellae sp. nov., isolated from a marine sponge in the South China Sea.</title>
        <authorList>
            <person name="Li L."/>
        </authorList>
    </citation>
    <scope>NUCLEOTIDE SEQUENCE [LARGE SCALE GENOMIC DNA]</scope>
    <source>
        <strain evidence="3 4">LHW63015</strain>
    </source>
</reference>
<keyword evidence="1" id="KW-0418">Kinase</keyword>
<keyword evidence="1" id="KW-0723">Serine/threonine-protein kinase</keyword>
<keyword evidence="3" id="KW-0547">Nucleotide-binding</keyword>
<organism evidence="3 4">
    <name type="scientific">Spongiactinospora rosea</name>
    <dbReference type="NCBI Taxonomy" id="2248750"/>
    <lineage>
        <taxon>Bacteria</taxon>
        <taxon>Bacillati</taxon>
        <taxon>Actinomycetota</taxon>
        <taxon>Actinomycetes</taxon>
        <taxon>Streptosporangiales</taxon>
        <taxon>Streptosporangiaceae</taxon>
        <taxon>Spongiactinospora</taxon>
    </lineage>
</organism>
<dbReference type="CDD" id="cd16936">
    <property type="entry name" value="HATPase_RsbW-like"/>
    <property type="match status" value="1"/>
</dbReference>
<comment type="caution">
    <text evidence="3">The sequence shown here is derived from an EMBL/GenBank/DDBJ whole genome shotgun (WGS) entry which is preliminary data.</text>
</comment>
<dbReference type="SUPFAM" id="SSF55874">
    <property type="entry name" value="ATPase domain of HSP90 chaperone/DNA topoisomerase II/histidine kinase"/>
    <property type="match status" value="1"/>
</dbReference>
<sequence length="129" mass="14004">MVSMPGTPRSVPVVRHWLAEVMAAHGCSGVDDALLVASELAGNAVRHTRSGEPGGRLVVVIAFPDEVTLRLEVIDEGAETVPRPRDADWDMESGRGLWLVEQVSRSWGEAALRDGRHAVWADLESKRVA</sequence>
<evidence type="ECO:0000313" key="4">
    <source>
        <dbReference type="Proteomes" id="UP000253303"/>
    </source>
</evidence>
<dbReference type="OrthoDB" id="3432383at2"/>
<protein>
    <submittedName>
        <fullName evidence="3">ATP-binding protein</fullName>
    </submittedName>
</protein>
<dbReference type="GO" id="GO:0004674">
    <property type="term" value="F:protein serine/threonine kinase activity"/>
    <property type="evidence" value="ECO:0007669"/>
    <property type="project" value="UniProtKB-KW"/>
</dbReference>
<feature type="domain" description="Histidine kinase/HSP90-like ATPase" evidence="2">
    <location>
        <begin position="5"/>
        <end position="106"/>
    </location>
</feature>
<keyword evidence="4" id="KW-1185">Reference proteome</keyword>
<evidence type="ECO:0000256" key="1">
    <source>
        <dbReference type="ARBA" id="ARBA00022527"/>
    </source>
</evidence>
<evidence type="ECO:0000313" key="3">
    <source>
        <dbReference type="EMBL" id="RBQ15629.1"/>
    </source>
</evidence>
<evidence type="ECO:0000259" key="2">
    <source>
        <dbReference type="Pfam" id="PF13581"/>
    </source>
</evidence>